<comment type="caution">
    <text evidence="2">The sequence shown here is derived from an EMBL/GenBank/DDBJ whole genome shotgun (WGS) entry which is preliminary data.</text>
</comment>
<feature type="compositionally biased region" description="Basic and acidic residues" evidence="1">
    <location>
        <begin position="78"/>
        <end position="89"/>
    </location>
</feature>
<feature type="compositionally biased region" description="Basic and acidic residues" evidence="1">
    <location>
        <begin position="41"/>
        <end position="61"/>
    </location>
</feature>
<organism evidence="2 3">
    <name type="scientific">Dentiscutata erythropus</name>
    <dbReference type="NCBI Taxonomy" id="1348616"/>
    <lineage>
        <taxon>Eukaryota</taxon>
        <taxon>Fungi</taxon>
        <taxon>Fungi incertae sedis</taxon>
        <taxon>Mucoromycota</taxon>
        <taxon>Glomeromycotina</taxon>
        <taxon>Glomeromycetes</taxon>
        <taxon>Diversisporales</taxon>
        <taxon>Gigasporaceae</taxon>
        <taxon>Dentiscutata</taxon>
    </lineage>
</organism>
<evidence type="ECO:0000313" key="2">
    <source>
        <dbReference type="EMBL" id="CAG8719680.1"/>
    </source>
</evidence>
<protein>
    <submittedName>
        <fullName evidence="2">10796_t:CDS:1</fullName>
    </submittedName>
</protein>
<feature type="region of interest" description="Disordered" evidence="1">
    <location>
        <begin position="27"/>
        <end position="132"/>
    </location>
</feature>
<gene>
    <name evidence="2" type="ORF">DERYTH_LOCUS14224</name>
</gene>
<dbReference type="Proteomes" id="UP000789405">
    <property type="component" value="Unassembled WGS sequence"/>
</dbReference>
<reference evidence="2" key="1">
    <citation type="submission" date="2021-06" db="EMBL/GenBank/DDBJ databases">
        <authorList>
            <person name="Kallberg Y."/>
            <person name="Tangrot J."/>
            <person name="Rosling A."/>
        </authorList>
    </citation>
    <scope>NUCLEOTIDE SEQUENCE</scope>
    <source>
        <strain evidence="2">MA453B</strain>
    </source>
</reference>
<evidence type="ECO:0000313" key="3">
    <source>
        <dbReference type="Proteomes" id="UP000789405"/>
    </source>
</evidence>
<feature type="compositionally biased region" description="Basic and acidic residues" evidence="1">
    <location>
        <begin position="121"/>
        <end position="132"/>
    </location>
</feature>
<name>A0A9N9I466_9GLOM</name>
<feature type="non-terminal residue" evidence="2">
    <location>
        <position position="1"/>
    </location>
</feature>
<keyword evidence="3" id="KW-1185">Reference proteome</keyword>
<dbReference type="EMBL" id="CAJVPY010010540">
    <property type="protein sequence ID" value="CAG8719680.1"/>
    <property type="molecule type" value="Genomic_DNA"/>
</dbReference>
<sequence length="132" mass="14884">FILFDVFDSEVLADNKIEVLVANKAEAEAKESGDSTLSNVYDERPDTLDFPKGKKNKENNLGKELVNNNKTGENIETPNKEKSIKIDKTSRKHNINQDSVRSENDKSKPKVYIGPKHLGKAKNDQKIKTSIR</sequence>
<dbReference type="AlphaFoldDB" id="A0A9N9I466"/>
<accession>A0A9N9I466</accession>
<dbReference type="OrthoDB" id="10344845at2759"/>
<proteinExistence type="predicted"/>
<evidence type="ECO:0000256" key="1">
    <source>
        <dbReference type="SAM" id="MobiDB-lite"/>
    </source>
</evidence>